<proteinExistence type="predicted"/>
<evidence type="ECO:0008006" key="3">
    <source>
        <dbReference type="Google" id="ProtNLM"/>
    </source>
</evidence>
<protein>
    <recommendedName>
        <fullName evidence="3">Flagellar FliJ protein</fullName>
    </recommendedName>
</protein>
<sequence length="125" mass="14076">MSDKEKLRELAEITDLVFAMQSAEIQETTRQQALIESKLAKLSKASEDAQARFQSDVGLRFGGADVMWQAWLGQQRKSLNTELAAVLAEKERRLQKMKFAFGRKEVAAKMCAEAAAIKRSDERDP</sequence>
<dbReference type="OrthoDB" id="7861976at2"/>
<organism evidence="1 2">
    <name type="scientific">Thalassobius vesicularis</name>
    <dbReference type="NCBI Taxonomy" id="1294297"/>
    <lineage>
        <taxon>Bacteria</taxon>
        <taxon>Pseudomonadati</taxon>
        <taxon>Pseudomonadota</taxon>
        <taxon>Alphaproteobacteria</taxon>
        <taxon>Rhodobacterales</taxon>
        <taxon>Roseobacteraceae</taxon>
        <taxon>Thalassovita</taxon>
    </lineage>
</organism>
<gene>
    <name evidence="1" type="ORF">E7681_09345</name>
</gene>
<dbReference type="RefSeq" id="WP_136339022.1">
    <property type="nucleotide sequence ID" value="NZ_SSMD01000004.1"/>
</dbReference>
<dbReference type="Proteomes" id="UP000306113">
    <property type="component" value="Unassembled WGS sequence"/>
</dbReference>
<keyword evidence="2" id="KW-1185">Reference proteome</keyword>
<accession>A0A4S3MAG3</accession>
<comment type="caution">
    <text evidence="1">The sequence shown here is derived from an EMBL/GenBank/DDBJ whole genome shotgun (WGS) entry which is preliminary data.</text>
</comment>
<dbReference type="AlphaFoldDB" id="A0A4S3MAG3"/>
<evidence type="ECO:0000313" key="2">
    <source>
        <dbReference type="Proteomes" id="UP000306113"/>
    </source>
</evidence>
<evidence type="ECO:0000313" key="1">
    <source>
        <dbReference type="EMBL" id="THD73810.1"/>
    </source>
</evidence>
<name>A0A4S3MAG3_9RHOB</name>
<reference evidence="1 2" key="1">
    <citation type="submission" date="2019-04" db="EMBL/GenBank/DDBJ databases">
        <title>Draft genome sequence of Youngimonas vesicularis.</title>
        <authorList>
            <person name="Hameed A."/>
        </authorList>
    </citation>
    <scope>NUCLEOTIDE SEQUENCE [LARGE SCALE GENOMIC DNA]</scope>
    <source>
        <strain evidence="1 2">CC-AMW-E</strain>
    </source>
</reference>
<dbReference type="EMBL" id="SSMD01000004">
    <property type="protein sequence ID" value="THD73810.1"/>
    <property type="molecule type" value="Genomic_DNA"/>
</dbReference>